<protein>
    <submittedName>
        <fullName evidence="1">Uncharacterized protein</fullName>
    </submittedName>
</protein>
<gene>
    <name evidence="1" type="ORF">EV677_2593</name>
</gene>
<dbReference type="EMBL" id="SNWF01000006">
    <property type="protein sequence ID" value="TDN89005.1"/>
    <property type="molecule type" value="Genomic_DNA"/>
</dbReference>
<sequence length="139" mass="14959">MSNSENIKIFNDAVSKIFTLLYEDFPSPMDLGPDHFSITSDLGGIPTWQDSDWEPIFHTLIWLTQEGYIRTHGYSHGICQGAVLTQKGLAVLRSIPDSVSGTAPIGEQLSSAVTSGAKDVARGLVEQALSAGIKIILGQ</sequence>
<evidence type="ECO:0000313" key="2">
    <source>
        <dbReference type="Proteomes" id="UP000294737"/>
    </source>
</evidence>
<dbReference type="OrthoDB" id="7352393at2"/>
<evidence type="ECO:0000313" key="1">
    <source>
        <dbReference type="EMBL" id="TDN89005.1"/>
    </source>
</evidence>
<name>A0A4R6G5R5_9BURK</name>
<comment type="caution">
    <text evidence="1">The sequence shown here is derived from an EMBL/GenBank/DDBJ whole genome shotgun (WGS) entry which is preliminary data.</text>
</comment>
<proteinExistence type="predicted"/>
<organism evidence="1 2">
    <name type="scientific">Herminiimonas fonticola</name>
    <dbReference type="NCBI Taxonomy" id="303380"/>
    <lineage>
        <taxon>Bacteria</taxon>
        <taxon>Pseudomonadati</taxon>
        <taxon>Pseudomonadota</taxon>
        <taxon>Betaproteobacteria</taxon>
        <taxon>Burkholderiales</taxon>
        <taxon>Oxalobacteraceae</taxon>
        <taxon>Herminiimonas</taxon>
    </lineage>
</organism>
<reference evidence="1 2" key="1">
    <citation type="submission" date="2019-03" db="EMBL/GenBank/DDBJ databases">
        <title>Genomic Encyclopedia of Type Strains, Phase IV (KMG-IV): sequencing the most valuable type-strain genomes for metagenomic binning, comparative biology and taxonomic classification.</title>
        <authorList>
            <person name="Goeker M."/>
        </authorList>
    </citation>
    <scope>NUCLEOTIDE SEQUENCE [LARGE SCALE GENOMIC DNA]</scope>
    <source>
        <strain evidence="1 2">DSM 18555</strain>
    </source>
</reference>
<dbReference type="Proteomes" id="UP000294737">
    <property type="component" value="Unassembled WGS sequence"/>
</dbReference>
<dbReference type="RefSeq" id="WP_112992888.1">
    <property type="nucleotide sequence ID" value="NZ_PTLZ01000004.1"/>
</dbReference>
<accession>A0A4R6G5R5</accession>
<dbReference type="AlphaFoldDB" id="A0A4R6G5R5"/>
<keyword evidence="2" id="KW-1185">Reference proteome</keyword>